<evidence type="ECO:0008006" key="3">
    <source>
        <dbReference type="Google" id="ProtNLM"/>
    </source>
</evidence>
<evidence type="ECO:0000313" key="2">
    <source>
        <dbReference type="Proteomes" id="UP001052655"/>
    </source>
</evidence>
<evidence type="ECO:0000313" key="1">
    <source>
        <dbReference type="EMBL" id="GHI34339.1"/>
    </source>
</evidence>
<proteinExistence type="predicted"/>
<dbReference type="GeneID" id="91551107"/>
<accession>A0ABQ3QAR4</accession>
<dbReference type="InterPro" id="IPR025851">
    <property type="entry name" value="SUKH-4"/>
</dbReference>
<reference evidence="1" key="1">
    <citation type="submission" date="2024-05" db="EMBL/GenBank/DDBJ databases">
        <title>Whole genome shotgun sequence of Streptomyces daghestanicus NBRC 12762.</title>
        <authorList>
            <person name="Komaki H."/>
            <person name="Tamura T."/>
        </authorList>
    </citation>
    <scope>NUCLEOTIDE SEQUENCE</scope>
    <source>
        <strain evidence="1">NBRC 12762</strain>
    </source>
</reference>
<sequence length="182" mass="19995">MESAFDADDLITVDETALGAVTHEPTRVFLREVGLPDRVGWFEADQQLVDGEIEVGGDDWQAVAAKYPSCSFDMSAWLTLGGIGMDDIVIDSATGVVYCIPEEGRIHVLNSSIDAFAYFLRELEMERSAYDHEVAGDAMTDPVGAENRLRATMRRADPTALEDPESLWQAVLRSVGNSLMSY</sequence>
<keyword evidence="2" id="KW-1185">Reference proteome</keyword>
<dbReference type="RefSeq" id="WP_189412841.1">
    <property type="nucleotide sequence ID" value="NZ_BMTC01000009.1"/>
</dbReference>
<gene>
    <name evidence="1" type="ORF">Sdagh_60690</name>
</gene>
<protein>
    <recommendedName>
        <fullName evidence="3">SUKH-4 immunity protein</fullName>
    </recommendedName>
</protein>
<name>A0ABQ3QAR4_9ACTN</name>
<comment type="caution">
    <text evidence="1">The sequence shown here is derived from an EMBL/GenBank/DDBJ whole genome shotgun (WGS) entry which is preliminary data.</text>
</comment>
<organism evidence="1 2">
    <name type="scientific">Streptomyces daghestanicus</name>
    <dbReference type="NCBI Taxonomy" id="66885"/>
    <lineage>
        <taxon>Bacteria</taxon>
        <taxon>Bacillati</taxon>
        <taxon>Actinomycetota</taxon>
        <taxon>Actinomycetes</taxon>
        <taxon>Kitasatosporales</taxon>
        <taxon>Streptomycetaceae</taxon>
        <taxon>Streptomyces</taxon>
    </lineage>
</organism>
<dbReference type="Pfam" id="PF14435">
    <property type="entry name" value="SUKH-4"/>
    <property type="match status" value="1"/>
</dbReference>
<dbReference type="EMBL" id="BNDX01000016">
    <property type="protein sequence ID" value="GHI34339.1"/>
    <property type="molecule type" value="Genomic_DNA"/>
</dbReference>
<dbReference type="Proteomes" id="UP001052655">
    <property type="component" value="Unassembled WGS sequence"/>
</dbReference>